<accession>A0A9W9D0K5</accession>
<feature type="compositionally biased region" description="Polar residues" evidence="2">
    <location>
        <begin position="52"/>
        <end position="63"/>
    </location>
</feature>
<organism evidence="3 4">
    <name type="scientific">Gnomoniopsis smithogilvyi</name>
    <dbReference type="NCBI Taxonomy" id="1191159"/>
    <lineage>
        <taxon>Eukaryota</taxon>
        <taxon>Fungi</taxon>
        <taxon>Dikarya</taxon>
        <taxon>Ascomycota</taxon>
        <taxon>Pezizomycotina</taxon>
        <taxon>Sordariomycetes</taxon>
        <taxon>Sordariomycetidae</taxon>
        <taxon>Diaporthales</taxon>
        <taxon>Gnomoniaceae</taxon>
        <taxon>Gnomoniopsis</taxon>
    </lineage>
</organism>
<keyword evidence="1" id="KW-0175">Coiled coil</keyword>
<feature type="compositionally biased region" description="Basic residues" evidence="2">
    <location>
        <begin position="82"/>
        <end position="92"/>
    </location>
</feature>
<reference evidence="3" key="1">
    <citation type="submission" date="2022-10" db="EMBL/GenBank/DDBJ databases">
        <title>Tapping the CABI collections for fungal endophytes: first genome assemblies for Collariella, Neodidymelliopsis, Ascochyta clinopodiicola, Didymella pomorum, Didymosphaeria variabile, Neocosmospora piperis and Neocucurbitaria cava.</title>
        <authorList>
            <person name="Hill R."/>
        </authorList>
    </citation>
    <scope>NUCLEOTIDE SEQUENCE</scope>
    <source>
        <strain evidence="3">IMI 355082</strain>
    </source>
</reference>
<protein>
    <submittedName>
        <fullName evidence="3">Uncharacterized protein</fullName>
    </submittedName>
</protein>
<dbReference type="EMBL" id="JAPEVB010000002">
    <property type="protein sequence ID" value="KAJ4394798.1"/>
    <property type="molecule type" value="Genomic_DNA"/>
</dbReference>
<feature type="compositionally biased region" description="Basic and acidic residues" evidence="2">
    <location>
        <begin position="93"/>
        <end position="104"/>
    </location>
</feature>
<proteinExistence type="predicted"/>
<name>A0A9W9D0K5_9PEZI</name>
<evidence type="ECO:0000313" key="4">
    <source>
        <dbReference type="Proteomes" id="UP001140453"/>
    </source>
</evidence>
<evidence type="ECO:0000313" key="3">
    <source>
        <dbReference type="EMBL" id="KAJ4394798.1"/>
    </source>
</evidence>
<feature type="compositionally biased region" description="Basic and acidic residues" evidence="2">
    <location>
        <begin position="1"/>
        <end position="24"/>
    </location>
</feature>
<gene>
    <name evidence="3" type="ORF">N0V93_004018</name>
</gene>
<evidence type="ECO:0000256" key="2">
    <source>
        <dbReference type="SAM" id="MobiDB-lite"/>
    </source>
</evidence>
<evidence type="ECO:0000256" key="1">
    <source>
        <dbReference type="SAM" id="Coils"/>
    </source>
</evidence>
<dbReference type="Proteomes" id="UP001140453">
    <property type="component" value="Unassembled WGS sequence"/>
</dbReference>
<feature type="region of interest" description="Disordered" evidence="2">
    <location>
        <begin position="1"/>
        <end position="108"/>
    </location>
</feature>
<feature type="coiled-coil region" evidence="1">
    <location>
        <begin position="187"/>
        <end position="214"/>
    </location>
</feature>
<comment type="caution">
    <text evidence="3">The sequence shown here is derived from an EMBL/GenBank/DDBJ whole genome shotgun (WGS) entry which is preliminary data.</text>
</comment>
<keyword evidence="4" id="KW-1185">Reference proteome</keyword>
<dbReference type="AlphaFoldDB" id="A0A9W9D0K5"/>
<sequence>MDTSQKSHEERRPDKPVKRVRFDVADGEESGEASDHLQVVPELRRSRRRTTKTPQAFSPNITTLEEDDSLEAAVRQQSTPRFGRRKSSKKGKAREVTSDPKVDLPHTGFREPALLTYGDQDKQESQANHFLRDICLGPGFVPRFDKSQDQATILPGIEQCLVDIEEVYKFVCEENRRLSKSLKRETREDVRDKRVELRKQVAKKIRQLEKSKADFTRFKELADNGQFEQLPGWNMDDWAKHEGRQLQIKRTFGEFPKQGILYFKIDGSHEEPL</sequence>